<accession>A0A087E8K6</accession>
<evidence type="ECO:0000256" key="1">
    <source>
        <dbReference type="SAM" id="MobiDB-lite"/>
    </source>
</evidence>
<dbReference type="InterPro" id="IPR036388">
    <property type="entry name" value="WH-like_DNA-bd_sf"/>
</dbReference>
<dbReference type="InterPro" id="IPR038475">
    <property type="entry name" value="RecG_C_sf"/>
</dbReference>
<dbReference type="Gene3D" id="1.10.10.10">
    <property type="entry name" value="Winged helix-like DNA-binding domain superfamily/Winged helix DNA-binding domain"/>
    <property type="match status" value="1"/>
</dbReference>
<keyword evidence="3" id="KW-1185">Reference proteome</keyword>
<dbReference type="eggNOG" id="COG2865">
    <property type="taxonomic scope" value="Bacteria"/>
</dbReference>
<evidence type="ECO:0000313" key="2">
    <source>
        <dbReference type="EMBL" id="KFJ04107.1"/>
    </source>
</evidence>
<feature type="region of interest" description="Disordered" evidence="1">
    <location>
        <begin position="248"/>
        <end position="267"/>
    </location>
</feature>
<dbReference type="PANTHER" id="PTHR30595:SF6">
    <property type="entry name" value="SCHLAFEN ALBA-2 DOMAIN-CONTAINING PROTEIN"/>
    <property type="match status" value="1"/>
</dbReference>
<dbReference type="STRING" id="77635.BISU_1145"/>
<dbReference type="AlphaFoldDB" id="A0A087E8K6"/>
<reference evidence="2 3" key="1">
    <citation type="submission" date="2014-03" db="EMBL/GenBank/DDBJ databases">
        <title>Genomics of Bifidobacteria.</title>
        <authorList>
            <person name="Ventura M."/>
            <person name="Milani C."/>
            <person name="Lugli G.A."/>
        </authorList>
    </citation>
    <scope>NUCLEOTIDE SEQUENCE [LARGE SCALE GENOMIC DNA]</scope>
    <source>
        <strain evidence="2 3">LMG 11597</strain>
    </source>
</reference>
<name>A0A087E8K6_9BIFI</name>
<gene>
    <name evidence="2" type="ORF">BISU_1145</name>
</gene>
<sequence>MGMHRETPHGDSANGSALGQTAGKSAAAFAPFDHRPCGEKNLTFTYMQQTFATAGLAWDEFDQDGLHLHDAQGAFTGAALLLSDQNPFAVKCAVFAGDTKTQLKDRVEIRGSALRQINDAAHFLTLHNIDGQWPEAALHESLVNAVLHRDYEYSGPILVNVFSNRIEIVSLGGLVRGLQINDLLNGICQPRNAWLVPISTALGIGENYGTGIPRIMDAYATSSASPQLRVGPSSVAMVLPVPVLDDESWNEENEGHDGGDDDEHQRTEPAAKRYAFPELRPYITQDHAQALVGARVIGVAPLSTLVLGTGATPEEQPLEPPHSYVVQMLEEVTLHLMASNGVALVRKDLEMQLGLSRNQTAYLLRSLTRQGKIRRVGHSRATRYYLS</sequence>
<dbReference type="Gene3D" id="3.30.565.60">
    <property type="match status" value="1"/>
</dbReference>
<dbReference type="RefSeq" id="WP_024463378.1">
    <property type="nucleotide sequence ID" value="NZ_CP062939.1"/>
</dbReference>
<proteinExistence type="predicted"/>
<evidence type="ECO:0000313" key="3">
    <source>
        <dbReference type="Proteomes" id="UP000029055"/>
    </source>
</evidence>
<dbReference type="EMBL" id="JGZR01000005">
    <property type="protein sequence ID" value="KFJ04107.1"/>
    <property type="molecule type" value="Genomic_DNA"/>
</dbReference>
<dbReference type="Pfam" id="PF13749">
    <property type="entry name" value="HATPase_c_4"/>
    <property type="match status" value="1"/>
</dbReference>
<dbReference type="Proteomes" id="UP000029055">
    <property type="component" value="Unassembled WGS sequence"/>
</dbReference>
<feature type="compositionally biased region" description="Basic and acidic residues" evidence="1">
    <location>
        <begin position="253"/>
        <end position="267"/>
    </location>
</feature>
<organism evidence="2 3">
    <name type="scientific">Bifidobacterium subtile</name>
    <dbReference type="NCBI Taxonomy" id="77635"/>
    <lineage>
        <taxon>Bacteria</taxon>
        <taxon>Bacillati</taxon>
        <taxon>Actinomycetota</taxon>
        <taxon>Actinomycetes</taxon>
        <taxon>Bifidobacteriales</taxon>
        <taxon>Bifidobacteriaceae</taxon>
        <taxon>Bifidobacterium</taxon>
    </lineage>
</organism>
<feature type="region of interest" description="Disordered" evidence="1">
    <location>
        <begin position="1"/>
        <end position="20"/>
    </location>
</feature>
<protein>
    <submittedName>
        <fullName evidence="2">Transcriptional regulator</fullName>
    </submittedName>
</protein>
<comment type="caution">
    <text evidence="2">The sequence shown here is derived from an EMBL/GenBank/DDBJ whole genome shotgun (WGS) entry which is preliminary data.</text>
</comment>
<dbReference type="PANTHER" id="PTHR30595">
    <property type="entry name" value="GLPR-RELATED TRANSCRIPTIONAL REPRESSOR"/>
    <property type="match status" value="1"/>
</dbReference>